<comment type="subcellular location">
    <subcellularLocation>
        <location evidence="1">Cytoplasm</location>
    </subcellularLocation>
</comment>
<gene>
    <name evidence="6" type="ORF">GCM10007874_48930</name>
</gene>
<evidence type="ECO:0000259" key="5">
    <source>
        <dbReference type="PROSITE" id="PS50851"/>
    </source>
</evidence>
<dbReference type="SMART" id="SM00260">
    <property type="entry name" value="CheW"/>
    <property type="match status" value="1"/>
</dbReference>
<dbReference type="Gene3D" id="2.40.50.180">
    <property type="entry name" value="CheA-289, Domain 4"/>
    <property type="match status" value="1"/>
</dbReference>
<protein>
    <recommendedName>
        <fullName evidence="2">Chemotaxis protein CheW</fullName>
    </recommendedName>
</protein>
<dbReference type="InterPro" id="IPR036061">
    <property type="entry name" value="CheW-like_dom_sf"/>
</dbReference>
<organism evidence="6 7">
    <name type="scientific">Labrys miyagiensis</name>
    <dbReference type="NCBI Taxonomy" id="346912"/>
    <lineage>
        <taxon>Bacteria</taxon>
        <taxon>Pseudomonadati</taxon>
        <taxon>Pseudomonadota</taxon>
        <taxon>Alphaproteobacteria</taxon>
        <taxon>Hyphomicrobiales</taxon>
        <taxon>Xanthobacteraceae</taxon>
        <taxon>Labrys</taxon>
    </lineage>
</organism>
<dbReference type="RefSeq" id="WP_284314867.1">
    <property type="nucleotide sequence ID" value="NZ_BSPC01000054.1"/>
</dbReference>
<evidence type="ECO:0000256" key="3">
    <source>
        <dbReference type="ARBA" id="ARBA00022490"/>
    </source>
</evidence>
<comment type="caution">
    <text evidence="6">The sequence shown here is derived from an EMBL/GenBank/DDBJ whole genome shotgun (WGS) entry which is preliminary data.</text>
</comment>
<dbReference type="EMBL" id="BSPC01000054">
    <property type="protein sequence ID" value="GLS21876.1"/>
    <property type="molecule type" value="Genomic_DNA"/>
</dbReference>
<proteinExistence type="predicted"/>
<feature type="domain" description="CheW-like" evidence="5">
    <location>
        <begin position="64"/>
        <end position="212"/>
    </location>
</feature>
<evidence type="ECO:0000313" key="7">
    <source>
        <dbReference type="Proteomes" id="UP001156882"/>
    </source>
</evidence>
<keyword evidence="7" id="KW-1185">Reference proteome</keyword>
<name>A0ABQ6CUF5_9HYPH</name>
<dbReference type="Proteomes" id="UP001156882">
    <property type="component" value="Unassembled WGS sequence"/>
</dbReference>
<dbReference type="PANTHER" id="PTHR22617:SF45">
    <property type="entry name" value="CHEMOTAXIS PROTEIN CHEW"/>
    <property type="match status" value="1"/>
</dbReference>
<dbReference type="PANTHER" id="PTHR22617">
    <property type="entry name" value="CHEMOTAXIS SENSOR HISTIDINE KINASE-RELATED"/>
    <property type="match status" value="1"/>
</dbReference>
<dbReference type="PROSITE" id="PS50851">
    <property type="entry name" value="CHEW"/>
    <property type="match status" value="1"/>
</dbReference>
<dbReference type="Gene3D" id="2.30.30.40">
    <property type="entry name" value="SH3 Domains"/>
    <property type="match status" value="1"/>
</dbReference>
<evidence type="ECO:0000256" key="1">
    <source>
        <dbReference type="ARBA" id="ARBA00004496"/>
    </source>
</evidence>
<reference evidence="7" key="1">
    <citation type="journal article" date="2019" name="Int. J. Syst. Evol. Microbiol.">
        <title>The Global Catalogue of Microorganisms (GCM) 10K type strain sequencing project: providing services to taxonomists for standard genome sequencing and annotation.</title>
        <authorList>
            <consortium name="The Broad Institute Genomics Platform"/>
            <consortium name="The Broad Institute Genome Sequencing Center for Infectious Disease"/>
            <person name="Wu L."/>
            <person name="Ma J."/>
        </authorList>
    </citation>
    <scope>NUCLEOTIDE SEQUENCE [LARGE SCALE GENOMIC DNA]</scope>
    <source>
        <strain evidence="7">NBRC 101365</strain>
    </source>
</reference>
<sequence length="215" mass="23651">MTAPAKAEQPTPGSATLPNAPVAAQTARSLLDRPLPVGYREEWAQHFARNDRGARGEDDASEKSRSFMIFRIGEEWLALPAAIFHDVVEPRPVHSLPHRRDALVLGLVNVRGELLVCVSLAQLLHIGQSAPQARSTRVDRLRRMVVIGSEHRRIVFVADEVHGLQRRHESSLLTIPATVSKSASAFTTAMLAWEGRTVGCLDETSVLDMLDRSLA</sequence>
<dbReference type="InterPro" id="IPR002545">
    <property type="entry name" value="CheW-lke_dom"/>
</dbReference>
<feature type="region of interest" description="Disordered" evidence="4">
    <location>
        <begin position="1"/>
        <end position="20"/>
    </location>
</feature>
<dbReference type="InterPro" id="IPR039315">
    <property type="entry name" value="CheW"/>
</dbReference>
<keyword evidence="3" id="KW-0963">Cytoplasm</keyword>
<accession>A0ABQ6CUF5</accession>
<dbReference type="SUPFAM" id="SSF50341">
    <property type="entry name" value="CheW-like"/>
    <property type="match status" value="1"/>
</dbReference>
<evidence type="ECO:0000313" key="6">
    <source>
        <dbReference type="EMBL" id="GLS21876.1"/>
    </source>
</evidence>
<evidence type="ECO:0000256" key="4">
    <source>
        <dbReference type="SAM" id="MobiDB-lite"/>
    </source>
</evidence>
<evidence type="ECO:0000256" key="2">
    <source>
        <dbReference type="ARBA" id="ARBA00021483"/>
    </source>
</evidence>
<dbReference type="Pfam" id="PF01584">
    <property type="entry name" value="CheW"/>
    <property type="match status" value="1"/>
</dbReference>